<dbReference type="PANTHER" id="PTHR47190:SF1">
    <property type="entry name" value="GLUCOSE-METHANOL-CHOLINE OXIDOREDUCTASE N-TERMINAL DOMAIN-CONTAINING PROTEIN"/>
    <property type="match status" value="1"/>
</dbReference>
<evidence type="ECO:0000256" key="2">
    <source>
        <dbReference type="PIRSR" id="PIRSR000137-2"/>
    </source>
</evidence>
<keyword evidence="4" id="KW-0732">Signal</keyword>
<dbReference type="PIRSF" id="PIRSF000137">
    <property type="entry name" value="Alcohol_oxidase"/>
    <property type="match status" value="1"/>
</dbReference>
<dbReference type="Gene3D" id="3.50.50.60">
    <property type="entry name" value="FAD/NAD(P)-binding domain"/>
    <property type="match status" value="1"/>
</dbReference>
<feature type="domain" description="Glucose-methanol-choline oxidoreductase N-terminal" evidence="5">
    <location>
        <begin position="285"/>
        <end position="299"/>
    </location>
</feature>
<evidence type="ECO:0000313" key="8">
    <source>
        <dbReference type="Proteomes" id="UP000742024"/>
    </source>
</evidence>
<feature type="chain" id="PRO_5040469173" description="Glucose-methanol-choline oxidoreductase N-terminal domain-containing protein" evidence="4">
    <location>
        <begin position="23"/>
        <end position="587"/>
    </location>
</feature>
<comment type="similarity">
    <text evidence="1">Belongs to the GMC oxidoreductase family.</text>
</comment>
<dbReference type="AlphaFoldDB" id="A0A9P7MQ25"/>
<dbReference type="Pfam" id="PF00732">
    <property type="entry name" value="GMC_oxred_N"/>
    <property type="match status" value="1"/>
</dbReference>
<feature type="binding site" evidence="2">
    <location>
        <begin position="548"/>
        <end position="549"/>
    </location>
    <ligand>
        <name>FAD</name>
        <dbReference type="ChEBI" id="CHEBI:57692"/>
    </ligand>
</feature>
<dbReference type="Proteomes" id="UP000784919">
    <property type="component" value="Unassembled WGS sequence"/>
</dbReference>
<comment type="cofactor">
    <cofactor evidence="2">
        <name>FAD</name>
        <dbReference type="ChEBI" id="CHEBI:57692"/>
    </cofactor>
</comment>
<gene>
    <name evidence="7" type="ORF">E4U56_003056</name>
    <name evidence="6" type="ORF">E4U57_004268</name>
</gene>
<comment type="caution">
    <text evidence="7">The sequence shown here is derived from an EMBL/GenBank/DDBJ whole genome shotgun (WGS) entry which is preliminary data.</text>
</comment>
<dbReference type="InterPro" id="IPR000172">
    <property type="entry name" value="GMC_OxRdtase_N"/>
</dbReference>
<evidence type="ECO:0000256" key="1">
    <source>
        <dbReference type="ARBA" id="ARBA00010790"/>
    </source>
</evidence>
<dbReference type="InterPro" id="IPR036188">
    <property type="entry name" value="FAD/NAD-bd_sf"/>
</dbReference>
<evidence type="ECO:0000259" key="5">
    <source>
        <dbReference type="PROSITE" id="PS00624"/>
    </source>
</evidence>
<dbReference type="GO" id="GO:0016614">
    <property type="term" value="F:oxidoreductase activity, acting on CH-OH group of donors"/>
    <property type="evidence" value="ECO:0007669"/>
    <property type="project" value="InterPro"/>
</dbReference>
<sequence length="587" mass="63042">MHSTLTRLVGVVAAVGASPVAAAATADWASQTWDAIVVGAGTAGIIVADRLSEAGHRTLLLEQGGKSYGVVGGEERPDWLSGTNLSRVDVPGLYTTIFNGKSSLLCSSEQSSTFAACTVGGNSAINAGLYFQPPASDWDDYHPPGWHSSDVQGSVQKLLQRQPAITHYSQDGQFFLQSGYEDVQKWIVDGAGYSNVSFLDTIDDKDAVFGRPVYNYIGGQRGGPTRTYLQSALARNNFQLQLGVTVKYIEQAGGVASAVMVQLANGETKSVKLTAGKGRVVLSAGALLSPKMLMYSGIGPQEALSQLAAKSFTPYNETNWIVQPHVGEGLFDNPNTFIELSSPNIKSYVYQYAEPEQQDKEMYLNSRTGPYSFASQTSVFWTYMNHSDGTRSGVQGTVNSAGYSDFTGDNTVTLNIYGTSGLLSSGRVVLSEDGKFSALPSEDVFYSNPRDAEDIAGFIHDIFQHLPPSTPTSPAKDGLTPLNIPRDSTLEEIRKYITSPSAYAVGAVNHWSSSCRIGKCVDTNTQVMGTQNIHVVDASILAPLTVNPQFAVMVAGELGSERILAAMNGSGQSRRSRRSMQERRARN</sequence>
<dbReference type="PROSITE" id="PS00624">
    <property type="entry name" value="GMC_OXRED_2"/>
    <property type="match status" value="1"/>
</dbReference>
<keyword evidence="8" id="KW-1185">Reference proteome</keyword>
<accession>A0A9P7MQ25</accession>
<proteinExistence type="inferred from homology"/>
<dbReference type="EMBL" id="SRPS01000203">
    <property type="protein sequence ID" value="KAG5963013.1"/>
    <property type="molecule type" value="Genomic_DNA"/>
</dbReference>
<organism evidence="7 9">
    <name type="scientific">Claviceps arundinis</name>
    <dbReference type="NCBI Taxonomy" id="1623583"/>
    <lineage>
        <taxon>Eukaryota</taxon>
        <taxon>Fungi</taxon>
        <taxon>Dikarya</taxon>
        <taxon>Ascomycota</taxon>
        <taxon>Pezizomycotina</taxon>
        <taxon>Sordariomycetes</taxon>
        <taxon>Hypocreomycetidae</taxon>
        <taxon>Hypocreales</taxon>
        <taxon>Clavicipitaceae</taxon>
        <taxon>Claviceps</taxon>
    </lineage>
</organism>
<name>A0A9P7MQ25_9HYPO</name>
<dbReference type="InterPro" id="IPR007867">
    <property type="entry name" value="GMC_OxRtase_C"/>
</dbReference>
<feature type="signal peptide" evidence="4">
    <location>
        <begin position="1"/>
        <end position="22"/>
    </location>
</feature>
<keyword evidence="2" id="KW-0274">FAD</keyword>
<dbReference type="Pfam" id="PF05199">
    <property type="entry name" value="GMC_oxred_C"/>
    <property type="match status" value="1"/>
</dbReference>
<protein>
    <recommendedName>
        <fullName evidence="5">Glucose-methanol-choline oxidoreductase N-terminal domain-containing protein</fullName>
    </recommendedName>
</protein>
<dbReference type="PANTHER" id="PTHR47190">
    <property type="entry name" value="DEHYDROGENASE, PUTATIVE-RELATED"/>
    <property type="match status" value="1"/>
</dbReference>
<evidence type="ECO:0000313" key="6">
    <source>
        <dbReference type="EMBL" id="KAG5954602.1"/>
    </source>
</evidence>
<feature type="binding site" evidence="2">
    <location>
        <position position="246"/>
    </location>
    <ligand>
        <name>FAD</name>
        <dbReference type="ChEBI" id="CHEBI:57692"/>
    </ligand>
</feature>
<dbReference type="SUPFAM" id="SSF51905">
    <property type="entry name" value="FAD/NAD(P)-binding domain"/>
    <property type="match status" value="1"/>
</dbReference>
<dbReference type="InterPro" id="IPR053208">
    <property type="entry name" value="GMC_Oxidoreductase_CD"/>
</dbReference>
<dbReference type="GO" id="GO:0050660">
    <property type="term" value="F:flavin adenine dinucleotide binding"/>
    <property type="evidence" value="ECO:0007669"/>
    <property type="project" value="InterPro"/>
</dbReference>
<dbReference type="InterPro" id="IPR012132">
    <property type="entry name" value="GMC_OxRdtase"/>
</dbReference>
<keyword evidence="2" id="KW-0285">Flavoprotein</keyword>
<dbReference type="SUPFAM" id="SSF54373">
    <property type="entry name" value="FAD-linked reductases, C-terminal domain"/>
    <property type="match status" value="1"/>
</dbReference>
<dbReference type="Gene3D" id="3.30.410.10">
    <property type="entry name" value="Cholesterol Oxidase, domain 2"/>
    <property type="match status" value="1"/>
</dbReference>
<dbReference type="EMBL" id="SRPR01000319">
    <property type="protein sequence ID" value="KAG5954602.1"/>
    <property type="molecule type" value="Genomic_DNA"/>
</dbReference>
<feature type="region of interest" description="Disordered" evidence="3">
    <location>
        <begin position="566"/>
        <end position="587"/>
    </location>
</feature>
<evidence type="ECO:0000313" key="7">
    <source>
        <dbReference type="EMBL" id="KAG5963013.1"/>
    </source>
</evidence>
<dbReference type="Proteomes" id="UP000742024">
    <property type="component" value="Unassembled WGS sequence"/>
</dbReference>
<evidence type="ECO:0000313" key="9">
    <source>
        <dbReference type="Proteomes" id="UP000784919"/>
    </source>
</evidence>
<evidence type="ECO:0000256" key="3">
    <source>
        <dbReference type="SAM" id="MobiDB-lite"/>
    </source>
</evidence>
<evidence type="ECO:0000256" key="4">
    <source>
        <dbReference type="SAM" id="SignalP"/>
    </source>
</evidence>
<reference evidence="7 8" key="1">
    <citation type="journal article" date="2020" name="bioRxiv">
        <title>Whole genome comparisons of ergot fungi reveals the divergence and evolution of species within the genus Claviceps are the result of varying mechanisms driving genome evolution and host range expansion.</title>
        <authorList>
            <person name="Wyka S.A."/>
            <person name="Mondo S.J."/>
            <person name="Liu M."/>
            <person name="Dettman J."/>
            <person name="Nalam V."/>
            <person name="Broders K.D."/>
        </authorList>
    </citation>
    <scope>NUCLEOTIDE SEQUENCE</scope>
    <source>
        <strain evidence="7">CCC 1102</strain>
        <strain evidence="6 8">LM583</strain>
    </source>
</reference>
<dbReference type="OrthoDB" id="413885at2759"/>